<dbReference type="PROSITE" id="PS51257">
    <property type="entry name" value="PROKAR_LIPOPROTEIN"/>
    <property type="match status" value="1"/>
</dbReference>
<evidence type="ECO:0000256" key="2">
    <source>
        <dbReference type="SAM" id="SignalP"/>
    </source>
</evidence>
<reference evidence="3 4" key="1">
    <citation type="submission" date="2018-02" db="EMBL/GenBank/DDBJ databases">
        <title>Comparative genomes isolates from brazilian mangrove.</title>
        <authorList>
            <person name="Araujo J.E."/>
            <person name="Taketani R.G."/>
            <person name="Silva M.C.P."/>
            <person name="Loureco M.V."/>
            <person name="Andreote F.D."/>
        </authorList>
    </citation>
    <scope>NUCLEOTIDE SEQUENCE [LARGE SCALE GENOMIC DNA]</scope>
    <source>
        <strain evidence="3 4">HEX-2 MGV</strain>
    </source>
</reference>
<feature type="chain" id="PRO_5015671201" evidence="2">
    <location>
        <begin position="26"/>
        <end position="212"/>
    </location>
</feature>
<dbReference type="EMBL" id="PUIA01000026">
    <property type="protein sequence ID" value="PQO35768.1"/>
    <property type="molecule type" value="Genomic_DNA"/>
</dbReference>
<dbReference type="Proteomes" id="UP000240009">
    <property type="component" value="Unassembled WGS sequence"/>
</dbReference>
<comment type="caution">
    <text evidence="3">The sequence shown here is derived from an EMBL/GenBank/DDBJ whole genome shotgun (WGS) entry which is preliminary data.</text>
</comment>
<dbReference type="AlphaFoldDB" id="A0A2S8FUB2"/>
<feature type="region of interest" description="Disordered" evidence="1">
    <location>
        <begin position="27"/>
        <end position="57"/>
    </location>
</feature>
<evidence type="ECO:0000313" key="3">
    <source>
        <dbReference type="EMBL" id="PQO35768.1"/>
    </source>
</evidence>
<evidence type="ECO:0000256" key="1">
    <source>
        <dbReference type="SAM" id="MobiDB-lite"/>
    </source>
</evidence>
<gene>
    <name evidence="3" type="ORF">C5Y96_08940</name>
</gene>
<evidence type="ECO:0000313" key="4">
    <source>
        <dbReference type="Proteomes" id="UP000240009"/>
    </source>
</evidence>
<name>A0A2S8FUB2_9BACT</name>
<organism evidence="3 4">
    <name type="scientific">Blastopirellula marina</name>
    <dbReference type="NCBI Taxonomy" id="124"/>
    <lineage>
        <taxon>Bacteria</taxon>
        <taxon>Pseudomonadati</taxon>
        <taxon>Planctomycetota</taxon>
        <taxon>Planctomycetia</taxon>
        <taxon>Pirellulales</taxon>
        <taxon>Pirellulaceae</taxon>
        <taxon>Blastopirellula</taxon>
    </lineage>
</organism>
<protein>
    <submittedName>
        <fullName evidence="3">Uncharacterized protein</fullName>
    </submittedName>
</protein>
<accession>A0A2S8FUB2</accession>
<proteinExistence type="predicted"/>
<sequence>MSKLNFHLTLLLFGLCLGCSCSPQTNTPPQSNAIRSASIDPETNIDSPNPAPQTLPPAVYQDSDGSVRLSPLTAKLQGEGLDLDEWDQIAGFKTRDQRALWQIQLSAPGTYQIEIDAICTGPTQEARMRVNVGENHFVEDQIQLSENDQSLTTTSLGEITLDAPKTYQVEIEMVGLPLIGKFVVSELRLVPAGESPSTLPRFKTDNGLTEGN</sequence>
<keyword evidence="2" id="KW-0732">Signal</keyword>
<feature type="signal peptide" evidence="2">
    <location>
        <begin position="1"/>
        <end position="25"/>
    </location>
</feature>